<name>A0A4R6QZJ2_9BURK</name>
<proteinExistence type="predicted"/>
<protein>
    <submittedName>
        <fullName evidence="1">Uncharacterized protein</fullName>
    </submittedName>
</protein>
<evidence type="ECO:0000313" key="2">
    <source>
        <dbReference type="Proteomes" id="UP000294593"/>
    </source>
</evidence>
<reference evidence="1 2" key="1">
    <citation type="submission" date="2019-03" db="EMBL/GenBank/DDBJ databases">
        <title>Genomic Encyclopedia of Type Strains, Phase IV (KMG-IV): sequencing the most valuable type-strain genomes for metagenomic binning, comparative biology and taxonomic classification.</title>
        <authorList>
            <person name="Goeker M."/>
        </authorList>
    </citation>
    <scope>NUCLEOTIDE SEQUENCE [LARGE SCALE GENOMIC DNA]</scope>
    <source>
        <strain evidence="1 2">DSM 11901</strain>
    </source>
</reference>
<evidence type="ECO:0000313" key="1">
    <source>
        <dbReference type="EMBL" id="TDP78729.1"/>
    </source>
</evidence>
<sequence>MLSDRLPGGVQHALCFHGFSPIDSEKWRAAYDLSRRCHERLGIHPDQVTLDDVPDLSEETRWIDSWEKWLEKHSFPMPSSLVIGTNIIKRFKLPWVPNNRAHSVITMGVGAPAYFEDGRPLTDDGGQFLFYCDAALHRQALDHFDAMALDAWTSVGFSYGYAFTYQLRGAIDPLGFCFGLPRRGDMSDFNEARARWATFRRRTPEGCRFSAWMDKQQGNPASELVPGPSYSERLRDVFPLNYLVASHLALTVGSSSLGEWIEQDSSRGTLRQLADGLWCWAVDEIGIPAVRCSLEPSGLLVAPGGR</sequence>
<keyword evidence="2" id="KW-1185">Reference proteome</keyword>
<organism evidence="1 2">
    <name type="scientific">Aquabacterium commune</name>
    <dbReference type="NCBI Taxonomy" id="70586"/>
    <lineage>
        <taxon>Bacteria</taxon>
        <taxon>Pseudomonadati</taxon>
        <taxon>Pseudomonadota</taxon>
        <taxon>Betaproteobacteria</taxon>
        <taxon>Burkholderiales</taxon>
        <taxon>Aquabacterium</taxon>
    </lineage>
</organism>
<dbReference type="EMBL" id="SNXW01000017">
    <property type="protein sequence ID" value="TDP78729.1"/>
    <property type="molecule type" value="Genomic_DNA"/>
</dbReference>
<comment type="caution">
    <text evidence="1">The sequence shown here is derived from an EMBL/GenBank/DDBJ whole genome shotgun (WGS) entry which is preliminary data.</text>
</comment>
<accession>A0A4R6QZJ2</accession>
<gene>
    <name evidence="1" type="ORF">EV672_1177</name>
</gene>
<dbReference type="Proteomes" id="UP000294593">
    <property type="component" value="Unassembled WGS sequence"/>
</dbReference>
<dbReference type="AlphaFoldDB" id="A0A4R6QZJ2"/>